<gene>
    <name evidence="1" type="ORF">PHYSODRAFT_322723</name>
</gene>
<dbReference type="AlphaFoldDB" id="G4YJ41"/>
<dbReference type="Proteomes" id="UP000002640">
    <property type="component" value="Unassembled WGS sequence"/>
</dbReference>
<dbReference type="EMBL" id="JH159151">
    <property type="protein sequence ID" value="EGZ29181.1"/>
    <property type="molecule type" value="Genomic_DNA"/>
</dbReference>
<reference evidence="1 2" key="1">
    <citation type="journal article" date="2006" name="Science">
        <title>Phytophthora genome sequences uncover evolutionary origins and mechanisms of pathogenesis.</title>
        <authorList>
            <person name="Tyler B.M."/>
            <person name="Tripathy S."/>
            <person name="Zhang X."/>
            <person name="Dehal P."/>
            <person name="Jiang R.H."/>
            <person name="Aerts A."/>
            <person name="Arredondo F.D."/>
            <person name="Baxter L."/>
            <person name="Bensasson D."/>
            <person name="Beynon J.L."/>
            <person name="Chapman J."/>
            <person name="Damasceno C.M."/>
            <person name="Dorrance A.E."/>
            <person name="Dou D."/>
            <person name="Dickerman A.W."/>
            <person name="Dubchak I.L."/>
            <person name="Garbelotto M."/>
            <person name="Gijzen M."/>
            <person name="Gordon S.G."/>
            <person name="Govers F."/>
            <person name="Grunwald N.J."/>
            <person name="Huang W."/>
            <person name="Ivors K.L."/>
            <person name="Jones R.W."/>
            <person name="Kamoun S."/>
            <person name="Krampis K."/>
            <person name="Lamour K.H."/>
            <person name="Lee M.K."/>
            <person name="McDonald W.H."/>
            <person name="Medina M."/>
            <person name="Meijer H.J."/>
            <person name="Nordberg E.K."/>
            <person name="Maclean D.J."/>
            <person name="Ospina-Giraldo M.D."/>
            <person name="Morris P.F."/>
            <person name="Phuntumart V."/>
            <person name="Putnam N.H."/>
            <person name="Rash S."/>
            <person name="Rose J.K."/>
            <person name="Sakihama Y."/>
            <person name="Salamov A.A."/>
            <person name="Savidor A."/>
            <person name="Scheuring C.F."/>
            <person name="Smith B.M."/>
            <person name="Sobral B.W."/>
            <person name="Terry A."/>
            <person name="Torto-Alalibo T.A."/>
            <person name="Win J."/>
            <person name="Xu Z."/>
            <person name="Zhang H."/>
            <person name="Grigoriev I.V."/>
            <person name="Rokhsar D.S."/>
            <person name="Boore J.L."/>
        </authorList>
    </citation>
    <scope>NUCLEOTIDE SEQUENCE [LARGE SCALE GENOMIC DNA]</scope>
    <source>
        <strain evidence="1 2">P6497</strain>
    </source>
</reference>
<dbReference type="KEGG" id="psoj:PHYSODRAFT_322723"/>
<accession>G4YJ41</accession>
<sequence>MNSVHPANGAELAKALKLLGLLKTVKEDPQRVALIFVVLKENIQSFGPQEISLDALNGEDNVDKLHQMGNRSRKSLREFGIATIGDLRTLLATEEAKDTNAVVKLSFATLRRRLTTHDENQQWSVCSTPFRSLYGGLSWTPSTCVAVIPTH</sequence>
<protein>
    <submittedName>
        <fullName evidence="1">Uncharacterized protein</fullName>
    </submittedName>
</protein>
<evidence type="ECO:0000313" key="1">
    <source>
        <dbReference type="EMBL" id="EGZ29181.1"/>
    </source>
</evidence>
<dbReference type="InParanoid" id="G4YJ41"/>
<organism evidence="1 2">
    <name type="scientific">Phytophthora sojae (strain P6497)</name>
    <name type="common">Soybean stem and root rot agent</name>
    <name type="synonym">Phytophthora megasperma f. sp. glycines</name>
    <dbReference type="NCBI Taxonomy" id="1094619"/>
    <lineage>
        <taxon>Eukaryota</taxon>
        <taxon>Sar</taxon>
        <taxon>Stramenopiles</taxon>
        <taxon>Oomycota</taxon>
        <taxon>Peronosporomycetes</taxon>
        <taxon>Peronosporales</taxon>
        <taxon>Peronosporaceae</taxon>
        <taxon>Phytophthora</taxon>
    </lineage>
</organism>
<keyword evidence="2" id="KW-1185">Reference proteome</keyword>
<name>G4YJ41_PHYSP</name>
<evidence type="ECO:0000313" key="2">
    <source>
        <dbReference type="Proteomes" id="UP000002640"/>
    </source>
</evidence>
<dbReference type="GeneID" id="20644843"/>
<dbReference type="RefSeq" id="XP_009516456.1">
    <property type="nucleotide sequence ID" value="XM_009518161.1"/>
</dbReference>
<proteinExistence type="predicted"/>